<feature type="region of interest" description="Disordered" evidence="1">
    <location>
        <begin position="55"/>
        <end position="74"/>
    </location>
</feature>
<feature type="compositionally biased region" description="Basic and acidic residues" evidence="1">
    <location>
        <begin position="115"/>
        <end position="134"/>
    </location>
</feature>
<dbReference type="EMBL" id="CM009751">
    <property type="protein sequence ID" value="PUZ65157.1"/>
    <property type="molecule type" value="Genomic_DNA"/>
</dbReference>
<dbReference type="Proteomes" id="UP000244336">
    <property type="component" value="Chromosome 3"/>
</dbReference>
<keyword evidence="3" id="KW-1185">Reference proteome</keyword>
<name>A0A2T7EBF4_9POAL</name>
<reference evidence="2 3" key="1">
    <citation type="submission" date="2018-04" db="EMBL/GenBank/DDBJ databases">
        <title>WGS assembly of Panicum hallii var. hallii HAL2.</title>
        <authorList>
            <person name="Lovell J."/>
            <person name="Jenkins J."/>
            <person name="Lowry D."/>
            <person name="Mamidi S."/>
            <person name="Sreedasyam A."/>
            <person name="Weng X."/>
            <person name="Barry K."/>
            <person name="Bonette J."/>
            <person name="Campitelli B."/>
            <person name="Daum C."/>
            <person name="Gordon S."/>
            <person name="Gould B."/>
            <person name="Lipzen A."/>
            <person name="MacQueen A."/>
            <person name="Palacio-Mejia J."/>
            <person name="Plott C."/>
            <person name="Shakirov E."/>
            <person name="Shu S."/>
            <person name="Yoshinaga Y."/>
            <person name="Zane M."/>
            <person name="Rokhsar D."/>
            <person name="Grimwood J."/>
            <person name="Schmutz J."/>
            <person name="Juenger T."/>
        </authorList>
    </citation>
    <scope>NUCLEOTIDE SEQUENCE [LARGE SCALE GENOMIC DNA]</scope>
    <source>
        <strain evidence="3">cv. HAL2</strain>
    </source>
</reference>
<feature type="compositionally biased region" description="Low complexity" evidence="1">
    <location>
        <begin position="21"/>
        <end position="31"/>
    </location>
</feature>
<evidence type="ECO:0000313" key="3">
    <source>
        <dbReference type="Proteomes" id="UP000244336"/>
    </source>
</evidence>
<feature type="compositionally biased region" description="Pro residues" evidence="1">
    <location>
        <begin position="58"/>
        <end position="67"/>
    </location>
</feature>
<dbReference type="AlphaFoldDB" id="A0A2T7EBF4"/>
<accession>A0A2T7EBF4</accession>
<feature type="region of interest" description="Disordered" evidence="1">
    <location>
        <begin position="111"/>
        <end position="134"/>
    </location>
</feature>
<feature type="region of interest" description="Disordered" evidence="1">
    <location>
        <begin position="16"/>
        <end position="43"/>
    </location>
</feature>
<dbReference type="Gramene" id="PUZ65157">
    <property type="protein sequence ID" value="PUZ65157"/>
    <property type="gene ID" value="GQ55_3G200300"/>
</dbReference>
<proteinExistence type="predicted"/>
<evidence type="ECO:0000256" key="1">
    <source>
        <dbReference type="SAM" id="MobiDB-lite"/>
    </source>
</evidence>
<dbReference type="OrthoDB" id="695824at2759"/>
<sequence length="134" mass="15140">MKRSGDIASLWKNYEAKKKQASSPSPSVAQALPEGQIEEQESVLDRERVIKENVMTTPMPPVPPPPVPEKEPIYDINQLPLDPGERQSIANYPVNDQDAVRRAYIIKGPYQPYAHDFDNDSRKIGGKDRKFNPL</sequence>
<gene>
    <name evidence="2" type="ORF">GQ55_3G200300</name>
</gene>
<protein>
    <submittedName>
        <fullName evidence="2">Uncharacterized protein</fullName>
    </submittedName>
</protein>
<evidence type="ECO:0000313" key="2">
    <source>
        <dbReference type="EMBL" id="PUZ65157.1"/>
    </source>
</evidence>
<organism evidence="2 3">
    <name type="scientific">Panicum hallii var. hallii</name>
    <dbReference type="NCBI Taxonomy" id="1504633"/>
    <lineage>
        <taxon>Eukaryota</taxon>
        <taxon>Viridiplantae</taxon>
        <taxon>Streptophyta</taxon>
        <taxon>Embryophyta</taxon>
        <taxon>Tracheophyta</taxon>
        <taxon>Spermatophyta</taxon>
        <taxon>Magnoliopsida</taxon>
        <taxon>Liliopsida</taxon>
        <taxon>Poales</taxon>
        <taxon>Poaceae</taxon>
        <taxon>PACMAD clade</taxon>
        <taxon>Panicoideae</taxon>
        <taxon>Panicodae</taxon>
        <taxon>Paniceae</taxon>
        <taxon>Panicinae</taxon>
        <taxon>Panicum</taxon>
        <taxon>Panicum sect. Panicum</taxon>
    </lineage>
</organism>